<evidence type="ECO:0000256" key="6">
    <source>
        <dbReference type="ARBA" id="ARBA00022833"/>
    </source>
</evidence>
<dbReference type="GO" id="GO:0005634">
    <property type="term" value="C:nucleus"/>
    <property type="evidence" value="ECO:0007669"/>
    <property type="project" value="UniProtKB-SubCell"/>
</dbReference>
<keyword evidence="5" id="KW-0863">Zinc-finger</keyword>
<evidence type="ECO:0000256" key="2">
    <source>
        <dbReference type="ARBA" id="ARBA00004123"/>
    </source>
</evidence>
<evidence type="ECO:0000256" key="10">
    <source>
        <dbReference type="ARBA" id="ARBA00023163"/>
    </source>
</evidence>
<dbReference type="PANTHER" id="PTHR31948:SF72">
    <property type="entry name" value="ZINC-FINGER HOMEODOMAIN PROTEIN 10"/>
    <property type="match status" value="1"/>
</dbReference>
<comment type="function">
    <text evidence="1">Putative transcription factor.</text>
</comment>
<dbReference type="PROSITE" id="PS51523">
    <property type="entry name" value="ZF_HD_DIMER"/>
    <property type="match status" value="1"/>
</dbReference>
<evidence type="ECO:0000313" key="15">
    <source>
        <dbReference type="Proteomes" id="UP001180020"/>
    </source>
</evidence>
<protein>
    <submittedName>
        <fullName evidence="14">ZF-HD homeobox protein</fullName>
    </submittedName>
</protein>
<keyword evidence="6" id="KW-0862">Zinc</keyword>
<dbReference type="Proteomes" id="UP001180020">
    <property type="component" value="Unassembled WGS sequence"/>
</dbReference>
<feature type="region of interest" description="Disordered" evidence="12">
    <location>
        <begin position="1"/>
        <end position="43"/>
    </location>
</feature>
<keyword evidence="10" id="KW-0804">Transcription</keyword>
<evidence type="ECO:0000259" key="13">
    <source>
        <dbReference type="PROSITE" id="PS51523"/>
    </source>
</evidence>
<feature type="region of interest" description="Disordered" evidence="12">
    <location>
        <begin position="222"/>
        <end position="280"/>
    </location>
</feature>
<organism evidence="14 15">
    <name type="scientific">Acorus calamus</name>
    <name type="common">Sweet flag</name>
    <dbReference type="NCBI Taxonomy" id="4465"/>
    <lineage>
        <taxon>Eukaryota</taxon>
        <taxon>Viridiplantae</taxon>
        <taxon>Streptophyta</taxon>
        <taxon>Embryophyta</taxon>
        <taxon>Tracheophyta</taxon>
        <taxon>Spermatophyta</taxon>
        <taxon>Magnoliopsida</taxon>
        <taxon>Liliopsida</taxon>
        <taxon>Acoraceae</taxon>
        <taxon>Acorus</taxon>
    </lineage>
</organism>
<evidence type="ECO:0000256" key="11">
    <source>
        <dbReference type="ARBA" id="ARBA00023242"/>
    </source>
</evidence>
<dbReference type="NCBIfam" id="TIGR01566">
    <property type="entry name" value="ZF_HD_prot_N"/>
    <property type="match status" value="1"/>
</dbReference>
<name>A0AAV9CPF6_ACOCL</name>
<dbReference type="SUPFAM" id="SSF46689">
    <property type="entry name" value="Homeodomain-like"/>
    <property type="match status" value="1"/>
</dbReference>
<keyword evidence="15" id="KW-1185">Reference proteome</keyword>
<reference evidence="14" key="2">
    <citation type="submission" date="2023-06" db="EMBL/GenBank/DDBJ databases">
        <authorList>
            <person name="Ma L."/>
            <person name="Liu K.-W."/>
            <person name="Li Z."/>
            <person name="Hsiao Y.-Y."/>
            <person name="Qi Y."/>
            <person name="Fu T."/>
            <person name="Tang G."/>
            <person name="Zhang D."/>
            <person name="Sun W.-H."/>
            <person name="Liu D.-K."/>
            <person name="Li Y."/>
            <person name="Chen G.-Z."/>
            <person name="Liu X.-D."/>
            <person name="Liao X.-Y."/>
            <person name="Jiang Y.-T."/>
            <person name="Yu X."/>
            <person name="Hao Y."/>
            <person name="Huang J."/>
            <person name="Zhao X.-W."/>
            <person name="Ke S."/>
            <person name="Chen Y.-Y."/>
            <person name="Wu W.-L."/>
            <person name="Hsu J.-L."/>
            <person name="Lin Y.-F."/>
            <person name="Huang M.-D."/>
            <person name="Li C.-Y."/>
            <person name="Huang L."/>
            <person name="Wang Z.-W."/>
            <person name="Zhao X."/>
            <person name="Zhong W.-Y."/>
            <person name="Peng D.-H."/>
            <person name="Ahmad S."/>
            <person name="Lan S."/>
            <person name="Zhang J.-S."/>
            <person name="Tsai W.-C."/>
            <person name="Van De Peer Y."/>
            <person name="Liu Z.-J."/>
        </authorList>
    </citation>
    <scope>NUCLEOTIDE SEQUENCE</scope>
    <source>
        <strain evidence="14">CP</strain>
        <tissue evidence="14">Leaves</tissue>
    </source>
</reference>
<keyword evidence="8 14" id="KW-0238">DNA-binding</keyword>
<keyword evidence="4" id="KW-0479">Metal-binding</keyword>
<proteinExistence type="predicted"/>
<evidence type="ECO:0000313" key="14">
    <source>
        <dbReference type="EMBL" id="KAK1290998.1"/>
    </source>
</evidence>
<dbReference type="EMBL" id="JAUJYO010000018">
    <property type="protein sequence ID" value="KAK1290998.1"/>
    <property type="molecule type" value="Genomic_DNA"/>
</dbReference>
<dbReference type="PANTHER" id="PTHR31948">
    <property type="entry name" value="ZINC-FINGER HOMEODOMAIN PROTEIN 2"/>
    <property type="match status" value="1"/>
</dbReference>
<evidence type="ECO:0000256" key="12">
    <source>
        <dbReference type="SAM" id="MobiDB-lite"/>
    </source>
</evidence>
<comment type="caution">
    <text evidence="14">The sequence shown here is derived from an EMBL/GenBank/DDBJ whole genome shotgun (WGS) entry which is preliminary data.</text>
</comment>
<evidence type="ECO:0000256" key="9">
    <source>
        <dbReference type="ARBA" id="ARBA00023155"/>
    </source>
</evidence>
<evidence type="ECO:0000256" key="1">
    <source>
        <dbReference type="ARBA" id="ARBA00004049"/>
    </source>
</evidence>
<evidence type="ECO:0000256" key="8">
    <source>
        <dbReference type="ARBA" id="ARBA00023125"/>
    </source>
</evidence>
<dbReference type="GO" id="GO:0003700">
    <property type="term" value="F:DNA-binding transcription factor activity"/>
    <property type="evidence" value="ECO:0007669"/>
    <property type="project" value="TreeGrafter"/>
</dbReference>
<accession>A0AAV9CPF6</accession>
<dbReference type="InterPro" id="IPR006456">
    <property type="entry name" value="ZF_HD_homeobox_Cys/His_dimer"/>
</dbReference>
<keyword evidence="9 14" id="KW-0371">Homeobox</keyword>
<reference evidence="14" key="1">
    <citation type="journal article" date="2023" name="Nat. Commun.">
        <title>Diploid and tetraploid genomes of Acorus and the evolution of monocots.</title>
        <authorList>
            <person name="Ma L."/>
            <person name="Liu K.W."/>
            <person name="Li Z."/>
            <person name="Hsiao Y.Y."/>
            <person name="Qi Y."/>
            <person name="Fu T."/>
            <person name="Tang G.D."/>
            <person name="Zhang D."/>
            <person name="Sun W.H."/>
            <person name="Liu D.K."/>
            <person name="Li Y."/>
            <person name="Chen G.Z."/>
            <person name="Liu X.D."/>
            <person name="Liao X.Y."/>
            <person name="Jiang Y.T."/>
            <person name="Yu X."/>
            <person name="Hao Y."/>
            <person name="Huang J."/>
            <person name="Zhao X.W."/>
            <person name="Ke S."/>
            <person name="Chen Y.Y."/>
            <person name="Wu W.L."/>
            <person name="Hsu J.L."/>
            <person name="Lin Y.F."/>
            <person name="Huang M.D."/>
            <person name="Li C.Y."/>
            <person name="Huang L."/>
            <person name="Wang Z.W."/>
            <person name="Zhao X."/>
            <person name="Zhong W.Y."/>
            <person name="Peng D.H."/>
            <person name="Ahmad S."/>
            <person name="Lan S."/>
            <person name="Zhang J.S."/>
            <person name="Tsai W.C."/>
            <person name="Van de Peer Y."/>
            <person name="Liu Z.J."/>
        </authorList>
    </citation>
    <scope>NUCLEOTIDE SEQUENCE</scope>
    <source>
        <strain evidence="14">CP</strain>
    </source>
</reference>
<keyword evidence="7" id="KW-0805">Transcription regulation</keyword>
<dbReference type="AlphaFoldDB" id="A0AAV9CPF6"/>
<dbReference type="InterPro" id="IPR006455">
    <property type="entry name" value="Homeodomain_ZF_HD"/>
</dbReference>
<feature type="compositionally biased region" description="Low complexity" evidence="12">
    <location>
        <begin position="1"/>
        <end position="11"/>
    </location>
</feature>
<feature type="domain" description="ZF-HD dimerization-type" evidence="13">
    <location>
        <begin position="42"/>
        <end position="91"/>
    </location>
</feature>
<feature type="compositionally biased region" description="Pro residues" evidence="12">
    <location>
        <begin position="105"/>
        <end position="116"/>
    </location>
</feature>
<dbReference type="Gene3D" id="1.10.10.60">
    <property type="entry name" value="Homeodomain-like"/>
    <property type="match status" value="1"/>
</dbReference>
<comment type="subcellular location">
    <subcellularLocation>
        <location evidence="2">Nucleus</location>
    </subcellularLocation>
</comment>
<dbReference type="NCBIfam" id="TIGR01565">
    <property type="entry name" value="homeo_ZF_HD"/>
    <property type="match status" value="1"/>
</dbReference>
<dbReference type="FunFam" id="1.10.10.60:FF:000257">
    <property type="entry name" value="Zinc-finger homeodomain protein 2"/>
    <property type="match status" value="1"/>
</dbReference>
<evidence type="ECO:0000256" key="3">
    <source>
        <dbReference type="ARBA" id="ARBA00011416"/>
    </source>
</evidence>
<dbReference type="Pfam" id="PF04770">
    <property type="entry name" value="ZF-HD_dimer"/>
    <property type="match status" value="1"/>
</dbReference>
<dbReference type="GO" id="GO:0000976">
    <property type="term" value="F:transcription cis-regulatory region binding"/>
    <property type="evidence" value="ECO:0007669"/>
    <property type="project" value="TreeGrafter"/>
</dbReference>
<comment type="subunit">
    <text evidence="3">Homo- and heterodimer with other ZFHD proteins.</text>
</comment>
<keyword evidence="11" id="KW-0539">Nucleus</keyword>
<gene>
    <name evidence="14" type="ORF">QJS10_CPB18g01370</name>
</gene>
<evidence type="ECO:0000256" key="5">
    <source>
        <dbReference type="ARBA" id="ARBA00022771"/>
    </source>
</evidence>
<feature type="compositionally biased region" description="Low complexity" evidence="12">
    <location>
        <begin position="246"/>
        <end position="280"/>
    </location>
</feature>
<evidence type="ECO:0000256" key="7">
    <source>
        <dbReference type="ARBA" id="ARBA00023015"/>
    </source>
</evidence>
<feature type="region of interest" description="Disordered" evidence="12">
    <location>
        <begin position="105"/>
        <end position="132"/>
    </location>
</feature>
<dbReference type="GO" id="GO:0050793">
    <property type="term" value="P:regulation of developmental process"/>
    <property type="evidence" value="ECO:0007669"/>
    <property type="project" value="TreeGrafter"/>
</dbReference>
<dbReference type="InterPro" id="IPR009057">
    <property type="entry name" value="Homeodomain-like_sf"/>
</dbReference>
<sequence>MDSTAAAAADATTRRGPAVPNGVLKKHSSPHPRPEPPSSPVYGECLKNHAASLGGHAVDGCCEFMPSSSPSDPTSLKCAACGCHRNFHRRHDDRHRHLHHQLLLPPPLLHSSPPSPVINDDDDETAAAPPDHYHSAPQMLLALSNSAAAAAGGIGDPSSMGLSRKRFRTKFSSEQKEKMYEFSERLGWRLHKRDEAAVEAWCREIGVGKGVFKVWMHNNKRTFSKPTDQVNGSGGGDGLDGRHDTTTTAAAAATNTNNNNNSSSNNNIINNDNGSSSPSS</sequence>
<dbReference type="GO" id="GO:0008270">
    <property type="term" value="F:zinc ion binding"/>
    <property type="evidence" value="ECO:0007669"/>
    <property type="project" value="UniProtKB-KW"/>
</dbReference>
<evidence type="ECO:0000256" key="4">
    <source>
        <dbReference type="ARBA" id="ARBA00022723"/>
    </source>
</evidence>